<organism evidence="1 2">
    <name type="scientific">Suilimivivens aceti</name>
    <dbReference type="NCBI Taxonomy" id="2981774"/>
    <lineage>
        <taxon>Bacteria</taxon>
        <taxon>Bacillati</taxon>
        <taxon>Bacillota</taxon>
        <taxon>Clostridia</taxon>
        <taxon>Lachnospirales</taxon>
        <taxon>Lachnospiraceae</taxon>
        <taxon>Suilimivivens</taxon>
    </lineage>
</organism>
<reference evidence="1 2" key="1">
    <citation type="journal article" date="2021" name="ISME Commun">
        <title>Automated analysis of genomic sequences facilitates high-throughput and comprehensive description of bacteria.</title>
        <authorList>
            <person name="Hitch T.C.A."/>
        </authorList>
    </citation>
    <scope>NUCLEOTIDE SEQUENCE [LARGE SCALE GENOMIC DNA]</scope>
    <source>
        <strain evidence="1 2">Sanger_18</strain>
    </source>
</reference>
<protein>
    <submittedName>
        <fullName evidence="1">Uncharacterized protein</fullName>
    </submittedName>
</protein>
<gene>
    <name evidence="1" type="ORF">OCV77_03150</name>
</gene>
<proteinExistence type="predicted"/>
<comment type="caution">
    <text evidence="1">The sequence shown here is derived from an EMBL/GenBank/DDBJ whole genome shotgun (WGS) entry which is preliminary data.</text>
</comment>
<evidence type="ECO:0000313" key="1">
    <source>
        <dbReference type="EMBL" id="MCU6743509.1"/>
    </source>
</evidence>
<dbReference type="Proteomes" id="UP001652432">
    <property type="component" value="Unassembled WGS sequence"/>
</dbReference>
<name>A0ABT2SZU3_9FIRM</name>
<evidence type="ECO:0000313" key="2">
    <source>
        <dbReference type="Proteomes" id="UP001652432"/>
    </source>
</evidence>
<accession>A0ABT2SZU3</accession>
<dbReference type="RefSeq" id="WP_118796857.1">
    <property type="nucleotide sequence ID" value="NZ_JAOQKJ010000002.1"/>
</dbReference>
<sequence length="89" mass="10331">MTNEWMQDESLQNIDPYKLEFLQALVFESSNLRKEQLLPFLMAVARRGQEKKVTFSDEEISTIAAVLKKHATPEELSKMDKILSMRARS</sequence>
<dbReference type="EMBL" id="JAOQKJ010000002">
    <property type="protein sequence ID" value="MCU6743509.1"/>
    <property type="molecule type" value="Genomic_DNA"/>
</dbReference>
<keyword evidence="2" id="KW-1185">Reference proteome</keyword>